<gene>
    <name evidence="3" type="ORF">HUJ06_002878</name>
</gene>
<sequence length="209" mass="22737">MEIFSVTSGSAGLTGHFLYRCCECITNRQREKNPLSPRSPSPPLSRLIGDVAPETRFHFLPQRFDSNDLLDKNVPLLLEPHHNGLTFGDDDHDDGSCINYNKKLKYAVLEAANKSYTPYSGCPSGVALMDTEQKVYKGSYVESAAYNPSLEPVQAVLVAYVVAGGDGGGGYEKIVAGALEGIARLLLQSVLPQCDFVVFHCNLVPSLKI</sequence>
<dbReference type="Pfam" id="PF08211">
    <property type="entry name" value="dCMP_cyt_deam_2"/>
    <property type="match status" value="1"/>
</dbReference>
<feature type="domain" description="CMP/dCMP-type deaminase" evidence="2">
    <location>
        <begin position="99"/>
        <end position="209"/>
    </location>
</feature>
<evidence type="ECO:0000259" key="2">
    <source>
        <dbReference type="PROSITE" id="PS51747"/>
    </source>
</evidence>
<protein>
    <recommendedName>
        <fullName evidence="2">CMP/dCMP-type deaminase domain-containing protein</fullName>
    </recommendedName>
</protein>
<accession>A0A822ZS27</accession>
<dbReference type="GO" id="GO:0004126">
    <property type="term" value="F:cytidine deaminase activity"/>
    <property type="evidence" value="ECO:0007669"/>
    <property type="project" value="InterPro"/>
</dbReference>
<dbReference type="SUPFAM" id="SSF53927">
    <property type="entry name" value="Cytidine deaminase-like"/>
    <property type="match status" value="1"/>
</dbReference>
<evidence type="ECO:0000313" key="3">
    <source>
        <dbReference type="EMBL" id="DAD44648.1"/>
    </source>
</evidence>
<dbReference type="Proteomes" id="UP000607653">
    <property type="component" value="Unassembled WGS sequence"/>
</dbReference>
<evidence type="ECO:0000256" key="1">
    <source>
        <dbReference type="ARBA" id="ARBA00011738"/>
    </source>
</evidence>
<evidence type="ECO:0000313" key="4">
    <source>
        <dbReference type="Proteomes" id="UP000607653"/>
    </source>
</evidence>
<dbReference type="EMBL" id="DUZY01000007">
    <property type="protein sequence ID" value="DAD44648.1"/>
    <property type="molecule type" value="Genomic_DNA"/>
</dbReference>
<comment type="caution">
    <text evidence="3">The sequence shown here is derived from an EMBL/GenBank/DDBJ whole genome shotgun (WGS) entry which is preliminary data.</text>
</comment>
<reference evidence="3 4" key="1">
    <citation type="journal article" date="2020" name="Mol. Biol. Evol.">
        <title>Distinct Expression and Methylation Patterns for Genes with Different Fates following a Single Whole-Genome Duplication in Flowering Plants.</title>
        <authorList>
            <person name="Shi T."/>
            <person name="Rahmani R.S."/>
            <person name="Gugger P.F."/>
            <person name="Wang M."/>
            <person name="Li H."/>
            <person name="Zhang Y."/>
            <person name="Li Z."/>
            <person name="Wang Q."/>
            <person name="Van de Peer Y."/>
            <person name="Marchal K."/>
            <person name="Chen J."/>
        </authorList>
    </citation>
    <scope>NUCLEOTIDE SEQUENCE [LARGE SCALE GENOMIC DNA]</scope>
    <source>
        <tissue evidence="3">Leaf</tissue>
    </source>
</reference>
<dbReference type="PROSITE" id="PS51747">
    <property type="entry name" value="CYT_DCMP_DEAMINASES_2"/>
    <property type="match status" value="1"/>
</dbReference>
<keyword evidence="4" id="KW-1185">Reference proteome</keyword>
<dbReference type="InterPro" id="IPR013171">
    <property type="entry name" value="Cyd/dCyd_deaminase_Zn-bd"/>
</dbReference>
<organism evidence="3 4">
    <name type="scientific">Nelumbo nucifera</name>
    <name type="common">Sacred lotus</name>
    <dbReference type="NCBI Taxonomy" id="4432"/>
    <lineage>
        <taxon>Eukaryota</taxon>
        <taxon>Viridiplantae</taxon>
        <taxon>Streptophyta</taxon>
        <taxon>Embryophyta</taxon>
        <taxon>Tracheophyta</taxon>
        <taxon>Spermatophyta</taxon>
        <taxon>Magnoliopsida</taxon>
        <taxon>Proteales</taxon>
        <taxon>Nelumbonaceae</taxon>
        <taxon>Nelumbo</taxon>
    </lineage>
</organism>
<dbReference type="AlphaFoldDB" id="A0A822ZS27"/>
<dbReference type="InterPro" id="IPR002125">
    <property type="entry name" value="CMP_dCMP_dom"/>
</dbReference>
<proteinExistence type="predicted"/>
<dbReference type="Gene3D" id="3.40.140.10">
    <property type="entry name" value="Cytidine Deaminase, domain 2"/>
    <property type="match status" value="1"/>
</dbReference>
<name>A0A822ZS27_NELNU</name>
<dbReference type="InterPro" id="IPR016193">
    <property type="entry name" value="Cytidine_deaminase-like"/>
</dbReference>
<dbReference type="GO" id="GO:0008270">
    <property type="term" value="F:zinc ion binding"/>
    <property type="evidence" value="ECO:0007669"/>
    <property type="project" value="InterPro"/>
</dbReference>
<comment type="subunit">
    <text evidence="1">Homodimer.</text>
</comment>